<evidence type="ECO:0000313" key="2">
    <source>
        <dbReference type="EMBL" id="TCC07496.1"/>
    </source>
</evidence>
<dbReference type="PROSITE" id="PS51819">
    <property type="entry name" value="VOC"/>
    <property type="match status" value="1"/>
</dbReference>
<dbReference type="AlphaFoldDB" id="A0A4V2LZB4"/>
<dbReference type="SUPFAM" id="SSF54593">
    <property type="entry name" value="Glyoxalase/Bleomycin resistance protein/Dihydroxybiphenyl dioxygenase"/>
    <property type="match status" value="1"/>
</dbReference>
<comment type="caution">
    <text evidence="2">The sequence shown here is derived from an EMBL/GenBank/DDBJ whole genome shotgun (WGS) entry which is preliminary data.</text>
</comment>
<dbReference type="InterPro" id="IPR037523">
    <property type="entry name" value="VOC_core"/>
</dbReference>
<dbReference type="RefSeq" id="WP_131338137.1">
    <property type="nucleotide sequence ID" value="NZ_SJJZ01000002.1"/>
</dbReference>
<dbReference type="InterPro" id="IPR041581">
    <property type="entry name" value="Glyoxalase_6"/>
</dbReference>
<dbReference type="PANTHER" id="PTHR35908">
    <property type="entry name" value="HYPOTHETICAL FUSION PROTEIN"/>
    <property type="match status" value="1"/>
</dbReference>
<evidence type="ECO:0000259" key="1">
    <source>
        <dbReference type="PROSITE" id="PS51819"/>
    </source>
</evidence>
<gene>
    <name evidence="2" type="ORF">E0H45_16040</name>
</gene>
<dbReference type="InterPro" id="IPR029068">
    <property type="entry name" value="Glyas_Bleomycin-R_OHBP_Dase"/>
</dbReference>
<accession>A0A4V2LZB4</accession>
<feature type="domain" description="VOC" evidence="1">
    <location>
        <begin position="6"/>
        <end position="137"/>
    </location>
</feature>
<name>A0A4V2LZB4_9ACTN</name>
<dbReference type="PANTHER" id="PTHR35908:SF1">
    <property type="entry name" value="CONSERVED PROTEIN"/>
    <property type="match status" value="1"/>
</dbReference>
<sequence>MDTYPRRMHTALDTTDGRGLAEFYRVLLGLRYRPGDEPPADGTEDDASWLVLVDEDGDRQLAIQQVDELTPSTWPSPDVPKQMHLDYAVPSVDELHRHRQRAEELGARLLYDRTADKGEPLFVLADPAGHPFCLLVGEA</sequence>
<keyword evidence="3" id="KW-1185">Reference proteome</keyword>
<dbReference type="Gene3D" id="3.10.180.10">
    <property type="entry name" value="2,3-Dihydroxybiphenyl 1,2-Dioxygenase, domain 1"/>
    <property type="match status" value="1"/>
</dbReference>
<protein>
    <submittedName>
        <fullName evidence="2">VOC family protein</fullName>
    </submittedName>
</protein>
<dbReference type="OrthoDB" id="1645442at2"/>
<reference evidence="2 3" key="1">
    <citation type="submission" date="2019-02" db="EMBL/GenBank/DDBJ databases">
        <title>Kribbella capetownensis sp. nov. and Kribbella speibonae sp. nov., isolated from soil.</title>
        <authorList>
            <person name="Curtis S.M."/>
            <person name="Norton I."/>
            <person name="Everest G.J."/>
            <person name="Meyers P.R."/>
        </authorList>
    </citation>
    <scope>NUCLEOTIDE SEQUENCE [LARGE SCALE GENOMIC DNA]</scope>
    <source>
        <strain evidence="2 3">KCTC 29219</strain>
    </source>
</reference>
<organism evidence="2 3">
    <name type="scientific">Kribbella soli</name>
    <dbReference type="NCBI Taxonomy" id="1124743"/>
    <lineage>
        <taxon>Bacteria</taxon>
        <taxon>Bacillati</taxon>
        <taxon>Actinomycetota</taxon>
        <taxon>Actinomycetes</taxon>
        <taxon>Propionibacteriales</taxon>
        <taxon>Kribbellaceae</taxon>
        <taxon>Kribbella</taxon>
    </lineage>
</organism>
<dbReference type="CDD" id="cd06587">
    <property type="entry name" value="VOC"/>
    <property type="match status" value="1"/>
</dbReference>
<evidence type="ECO:0000313" key="3">
    <source>
        <dbReference type="Proteomes" id="UP000292346"/>
    </source>
</evidence>
<dbReference type="Proteomes" id="UP000292346">
    <property type="component" value="Unassembled WGS sequence"/>
</dbReference>
<proteinExistence type="predicted"/>
<dbReference type="Pfam" id="PF18029">
    <property type="entry name" value="Glyoxalase_6"/>
    <property type="match status" value="1"/>
</dbReference>
<dbReference type="EMBL" id="SJJZ01000002">
    <property type="protein sequence ID" value="TCC07496.1"/>
    <property type="molecule type" value="Genomic_DNA"/>
</dbReference>